<dbReference type="EMBL" id="FNEZ01000004">
    <property type="protein sequence ID" value="SDK13795.1"/>
    <property type="molecule type" value="Genomic_DNA"/>
</dbReference>
<name>A0A1G8ZHD1_9FLAO</name>
<dbReference type="STRING" id="1128970.SAMN04487935_2569"/>
<reference evidence="1 2" key="1">
    <citation type="submission" date="2016-10" db="EMBL/GenBank/DDBJ databases">
        <authorList>
            <person name="de Groot N.N."/>
        </authorList>
    </citation>
    <scope>NUCLEOTIDE SEQUENCE [LARGE SCALE GENOMIC DNA]</scope>
    <source>
        <strain evidence="1 2">CGMCC 1.10076</strain>
    </source>
</reference>
<keyword evidence="2" id="KW-1185">Reference proteome</keyword>
<organism evidence="1 2">
    <name type="scientific">Flavobacterium noncentrifugens</name>
    <dbReference type="NCBI Taxonomy" id="1128970"/>
    <lineage>
        <taxon>Bacteria</taxon>
        <taxon>Pseudomonadati</taxon>
        <taxon>Bacteroidota</taxon>
        <taxon>Flavobacteriia</taxon>
        <taxon>Flavobacteriales</taxon>
        <taxon>Flavobacteriaceae</taxon>
        <taxon>Flavobacterium</taxon>
    </lineage>
</organism>
<proteinExistence type="predicted"/>
<gene>
    <name evidence="1" type="ORF">SAMN04487935_2569</name>
</gene>
<dbReference type="Proteomes" id="UP000199580">
    <property type="component" value="Unassembled WGS sequence"/>
</dbReference>
<dbReference type="Pfam" id="PF02810">
    <property type="entry name" value="SEC-C"/>
    <property type="match status" value="1"/>
</dbReference>
<dbReference type="SUPFAM" id="SSF103642">
    <property type="entry name" value="Sec-C motif"/>
    <property type="match status" value="1"/>
</dbReference>
<accession>A0A1G8ZHD1</accession>
<evidence type="ECO:0000313" key="2">
    <source>
        <dbReference type="Proteomes" id="UP000199580"/>
    </source>
</evidence>
<dbReference type="AlphaFoldDB" id="A0A1G8ZHD1"/>
<protein>
    <submittedName>
        <fullName evidence="1">SEC-C motif-containing protein</fullName>
    </submittedName>
</protein>
<sequence>MKTCRNDSCPCGSGKKYKKCCLNKENTFHVNNENPMQPNSFFAKYNSIDMLQTIAGLSILPKNDGKYVRMELITHEIITNYNLKDDLVTSQVFEEYVSKQYPSNHNEEIPVNLFTDLVTFHGGDYLIFPGITEGGEFILSNLLATIFQWPDSSIQDNFRSNAFQVSLLLLKISNRIATKMGYTRYLNGEKDSNKMFFPNDEVLNQVKSAVTFSEDEMNELLKENSISKFALQKFIVDINDNSFKSQFAEESPLLSKPILYKDGKYIVISPATLSFALTNFIWQQAIEMDCMDIVNEAYHNFIWNHLQYRLGQMKYERINDFNIPETDLPIKEHIYQFDDDKIAYIQLIYDAGKNFNESDVFIVPTTIYNRKQDVITQLQQITAYKNFKIFDLTITSGIGRSTMSHKMVYKDVFSLPIPLYEFEVLASLKDTDAIDLWKFSHAKETQINDTPFIDFSFLDQYQVYKDHNDSFYLSDDTKDVFLNPTVGYAAEVIKDSKLLTDKHSSLHFTDNRLGFVPVERKDKFAPIYVYVMGLASSQLELLIEGFHQPIWVKPKSISKGSSSELSRMYWEMTDAIAYWLWQIQDEIKDDLMPLGDKPLFATFSFDNENSFDVINRNFTREENLLGKFQTSATDNSFEIVIPSQILPYLYGSENEGERILLKCLILSINKLLTLHDYLIISEERVIKIIEDCAPLGMKKKIFILDTQDNLLLDLTNLVEKRNIQKYDVEVINNLIVPGLGVNCPPIGEIKSKEEKEKLAINIVVKTLLPLLKKKLSQYNSQELLQKLISLNESLIRKREFLRILVPTRIACFISVEQQIIELKESLGDINRTTVATRCLI</sequence>
<dbReference type="RefSeq" id="WP_091396219.1">
    <property type="nucleotide sequence ID" value="NZ_BKAI01000009.1"/>
</dbReference>
<dbReference type="InterPro" id="IPR004027">
    <property type="entry name" value="SEC_C_motif"/>
</dbReference>
<dbReference type="Gene3D" id="3.10.450.50">
    <property type="match status" value="1"/>
</dbReference>
<evidence type="ECO:0000313" key="1">
    <source>
        <dbReference type="EMBL" id="SDK13795.1"/>
    </source>
</evidence>